<dbReference type="AlphaFoldDB" id="A0AAE2ZU83"/>
<evidence type="ECO:0000313" key="2">
    <source>
        <dbReference type="EMBL" id="MBW8640690.1"/>
    </source>
</evidence>
<evidence type="ECO:0000313" key="3">
    <source>
        <dbReference type="Proteomes" id="UP001196509"/>
    </source>
</evidence>
<keyword evidence="3" id="KW-1185">Reference proteome</keyword>
<proteinExistence type="inferred from homology"/>
<dbReference type="RefSeq" id="WP_220231426.1">
    <property type="nucleotide sequence ID" value="NZ_JAICBX010000008.1"/>
</dbReference>
<organism evidence="2 3">
    <name type="scientific">Flavimaribacter sediminis</name>
    <dbReference type="NCBI Taxonomy" id="2865987"/>
    <lineage>
        <taxon>Bacteria</taxon>
        <taxon>Pseudomonadati</taxon>
        <taxon>Pseudomonadota</taxon>
        <taxon>Alphaproteobacteria</taxon>
        <taxon>Hyphomicrobiales</taxon>
        <taxon>Rhizobiaceae</taxon>
        <taxon>Flavimaribacter</taxon>
    </lineage>
</organism>
<reference evidence="2" key="1">
    <citation type="submission" date="2021-08" db="EMBL/GenBank/DDBJ databases">
        <title>Hoeflea bacterium WL0058 sp. nov., isolated from the sediment.</title>
        <authorList>
            <person name="Wang L."/>
            <person name="Zhang D."/>
        </authorList>
    </citation>
    <scope>NUCLEOTIDE SEQUENCE</scope>
    <source>
        <strain evidence="2">WL0058</strain>
    </source>
</reference>
<gene>
    <name evidence="2" type="ORF">K1W69_26095</name>
</gene>
<dbReference type="InterPro" id="IPR002347">
    <property type="entry name" value="SDR_fam"/>
</dbReference>
<comment type="similarity">
    <text evidence="1">Belongs to the short-chain dehydrogenases/reductases (SDR) family.</text>
</comment>
<dbReference type="InterPro" id="IPR020904">
    <property type="entry name" value="Sc_DH/Rdtase_CS"/>
</dbReference>
<dbReference type="CDD" id="cd05233">
    <property type="entry name" value="SDR_c"/>
    <property type="match status" value="2"/>
</dbReference>
<dbReference type="PANTHER" id="PTHR42760:SF123">
    <property type="entry name" value="OXIDOREDUCTASE"/>
    <property type="match status" value="1"/>
</dbReference>
<sequence length="523" mass="54303">MRTVIITGAAGGIGRALLEQFAETGARLIGVDLPNSGVAAAVAACGEGHIALECDQSDEEQVTAMFARIDEVCERVDVLVNNAARAPTMAATVDTDLAGFQATIRTNLSGPFVLAREAVKRMQPGGVIVNTASLAGVVSNPCRNAYAASKAALISLTKSLACEWASRGLRVCAIAPGYVLTPMVAALEAEGKADLSAVRRRVPLGRLGRPDEMASAVVFLASDAARYITGSVLAVDGGWGSFNQPGHAHPPVDGQPGAETATPVLSESKRVTVITGAARGIGAAIARRFSAAGDQVVLIDRDSPEPIALELDNHALALQADISSESDVTQAFERIRDRFGRIDVMINNAAIADEFKPALEQSAADLERVLDINLTGTFLCARAAIPLMDSSGGVLINLGSINTFLPFAPRHAYGASKAGVDIFTRCLAAELGPKGIRSATLAPGYIRTPGVAALEQAGRIDSNAIRKRIPMGDFGRPEDVADAAWFLASPSASYVNGGILYVDGGWTSFGNAGNASDPEVADA</sequence>
<dbReference type="SUPFAM" id="SSF51735">
    <property type="entry name" value="NAD(P)-binding Rossmann-fold domains"/>
    <property type="match status" value="2"/>
</dbReference>
<accession>A0AAE2ZU83</accession>
<dbReference type="PANTHER" id="PTHR42760">
    <property type="entry name" value="SHORT-CHAIN DEHYDROGENASES/REDUCTASES FAMILY MEMBER"/>
    <property type="match status" value="1"/>
</dbReference>
<protein>
    <submittedName>
        <fullName evidence="2">SDR family oxidoreductase</fullName>
    </submittedName>
</protein>
<dbReference type="Gene3D" id="3.40.50.720">
    <property type="entry name" value="NAD(P)-binding Rossmann-like Domain"/>
    <property type="match status" value="2"/>
</dbReference>
<dbReference type="GO" id="GO:0030497">
    <property type="term" value="P:fatty acid elongation"/>
    <property type="evidence" value="ECO:0007669"/>
    <property type="project" value="TreeGrafter"/>
</dbReference>
<dbReference type="GO" id="GO:0016616">
    <property type="term" value="F:oxidoreductase activity, acting on the CH-OH group of donors, NAD or NADP as acceptor"/>
    <property type="evidence" value="ECO:0007669"/>
    <property type="project" value="TreeGrafter"/>
</dbReference>
<dbReference type="PRINTS" id="PR00081">
    <property type="entry name" value="GDHRDH"/>
</dbReference>
<dbReference type="Pfam" id="PF13561">
    <property type="entry name" value="adh_short_C2"/>
    <property type="match status" value="2"/>
</dbReference>
<dbReference type="PROSITE" id="PS00061">
    <property type="entry name" value="ADH_SHORT"/>
    <property type="match status" value="2"/>
</dbReference>
<comment type="caution">
    <text evidence="2">The sequence shown here is derived from an EMBL/GenBank/DDBJ whole genome shotgun (WGS) entry which is preliminary data.</text>
</comment>
<dbReference type="InterPro" id="IPR036291">
    <property type="entry name" value="NAD(P)-bd_dom_sf"/>
</dbReference>
<dbReference type="PRINTS" id="PR00080">
    <property type="entry name" value="SDRFAMILY"/>
</dbReference>
<dbReference type="EMBL" id="JAICBX010000008">
    <property type="protein sequence ID" value="MBW8640690.1"/>
    <property type="molecule type" value="Genomic_DNA"/>
</dbReference>
<evidence type="ECO:0000256" key="1">
    <source>
        <dbReference type="ARBA" id="ARBA00006484"/>
    </source>
</evidence>
<name>A0AAE2ZU83_9HYPH</name>
<dbReference type="Proteomes" id="UP001196509">
    <property type="component" value="Unassembled WGS sequence"/>
</dbReference>
<dbReference type="FunFam" id="3.40.50.720:FF:000084">
    <property type="entry name" value="Short-chain dehydrogenase reductase"/>
    <property type="match status" value="2"/>
</dbReference>